<keyword evidence="2" id="KW-0472">Membrane</keyword>
<dbReference type="Gene3D" id="1.10.287.2610">
    <property type="match status" value="1"/>
</dbReference>
<reference evidence="3 4" key="1">
    <citation type="submission" date="2019-01" db="EMBL/GenBank/DDBJ databases">
        <title>Genome Assembly of Collichthys lucidus.</title>
        <authorList>
            <person name="Cai M."/>
            <person name="Xiao S."/>
        </authorList>
    </citation>
    <scope>NUCLEOTIDE SEQUENCE [LARGE SCALE GENOMIC DNA]</scope>
    <source>
        <strain evidence="3">JT15FE1705JMU</strain>
        <tissue evidence="3">Muscle</tissue>
    </source>
</reference>
<organism evidence="3 4">
    <name type="scientific">Collichthys lucidus</name>
    <name type="common">Big head croaker</name>
    <name type="synonym">Sciaena lucida</name>
    <dbReference type="NCBI Taxonomy" id="240159"/>
    <lineage>
        <taxon>Eukaryota</taxon>
        <taxon>Metazoa</taxon>
        <taxon>Chordata</taxon>
        <taxon>Craniata</taxon>
        <taxon>Vertebrata</taxon>
        <taxon>Euteleostomi</taxon>
        <taxon>Actinopterygii</taxon>
        <taxon>Neopterygii</taxon>
        <taxon>Teleostei</taxon>
        <taxon>Neoteleostei</taxon>
        <taxon>Acanthomorphata</taxon>
        <taxon>Eupercaria</taxon>
        <taxon>Sciaenidae</taxon>
        <taxon>Collichthys</taxon>
    </lineage>
</organism>
<name>A0A4V6ANP4_COLLU</name>
<evidence type="ECO:0000313" key="4">
    <source>
        <dbReference type="Proteomes" id="UP000298787"/>
    </source>
</evidence>
<evidence type="ECO:0000256" key="1">
    <source>
        <dbReference type="SAM" id="Coils"/>
    </source>
</evidence>
<evidence type="ECO:0000256" key="2">
    <source>
        <dbReference type="SAM" id="Phobius"/>
    </source>
</evidence>
<dbReference type="STRING" id="240159.A0A4V6ANP4"/>
<keyword evidence="2" id="KW-0812">Transmembrane</keyword>
<feature type="coiled-coil region" evidence="1">
    <location>
        <begin position="13"/>
        <end position="75"/>
    </location>
</feature>
<proteinExistence type="predicted"/>
<feature type="transmembrane region" description="Helical" evidence="2">
    <location>
        <begin position="87"/>
        <end position="106"/>
    </location>
</feature>
<sequence>MTPTGWNGGIGEIFSLRDQLKQAEEKASQVQRECDGLKMELQELQVLYDSSQRERAELEEELQRCKAELEKLSGGAQRFIHSSEHPVLSIPFIGMIVIVAVVWCWLSELASQRARGVR</sequence>
<gene>
    <name evidence="3" type="ORF">D9C73_007712</name>
</gene>
<dbReference type="AlphaFoldDB" id="A0A4V6ANP4"/>
<evidence type="ECO:0000313" key="3">
    <source>
        <dbReference type="EMBL" id="TKS73632.1"/>
    </source>
</evidence>
<evidence type="ECO:0008006" key="5">
    <source>
        <dbReference type="Google" id="ProtNLM"/>
    </source>
</evidence>
<keyword evidence="4" id="KW-1185">Reference proteome</keyword>
<keyword evidence="2" id="KW-1133">Transmembrane helix</keyword>
<dbReference type="Proteomes" id="UP000298787">
    <property type="component" value="Chromosome 7"/>
</dbReference>
<dbReference type="EMBL" id="CM014084">
    <property type="protein sequence ID" value="TKS73632.1"/>
    <property type="molecule type" value="Genomic_DNA"/>
</dbReference>
<keyword evidence="1" id="KW-0175">Coiled coil</keyword>
<accession>A0A4V6ANP4</accession>
<protein>
    <recommendedName>
        <fullName evidence="5">Coiled-coil domain-containing protein 136</fullName>
    </recommendedName>
</protein>